<dbReference type="EMBL" id="CAATGB010000011">
    <property type="protein sequence ID" value="VNP28695.1"/>
    <property type="molecule type" value="Genomic_DNA"/>
</dbReference>
<accession>A0A4J1XX31</accession>
<sequence length="57" mass="6535">MSILAKFRKIIFMLSFLGLFGSGFFFKEPVNQSQYTWESRIIQQAVTTNEVDLGLAD</sequence>
<reference evidence="1" key="1">
    <citation type="submission" date="2019-04" db="EMBL/GenBank/DDBJ databases">
        <authorList>
            <consortium name="Pathogen Informatics"/>
        </authorList>
    </citation>
    <scope>NUCLEOTIDE SEQUENCE</scope>
    <source>
        <strain evidence="1">GPSC16</strain>
    </source>
</reference>
<dbReference type="AlphaFoldDB" id="A0A4J1XX31"/>
<dbReference type="RefSeq" id="WP_000025229.1">
    <property type="nucleotide sequence ID" value="NZ_CFBD01000009.1"/>
</dbReference>
<organism evidence="1">
    <name type="scientific">Streptococcus pneumoniae</name>
    <dbReference type="NCBI Taxonomy" id="1313"/>
    <lineage>
        <taxon>Bacteria</taxon>
        <taxon>Bacillati</taxon>
        <taxon>Bacillota</taxon>
        <taxon>Bacilli</taxon>
        <taxon>Lactobacillales</taxon>
        <taxon>Streptococcaceae</taxon>
        <taxon>Streptococcus</taxon>
    </lineage>
</organism>
<proteinExistence type="predicted"/>
<protein>
    <submittedName>
        <fullName evidence="1">Uncharacterized protein</fullName>
    </submittedName>
</protein>
<name>A0A4J1XX31_STREE</name>
<gene>
    <name evidence="1" type="ORF">SAMEA2467332_01481</name>
</gene>
<evidence type="ECO:0000313" key="1">
    <source>
        <dbReference type="EMBL" id="VNP28695.1"/>
    </source>
</evidence>